<reference evidence="1 2" key="1">
    <citation type="submission" date="2023-03" db="EMBL/GenBank/DDBJ databases">
        <authorList>
            <person name="Mo P."/>
        </authorList>
    </citation>
    <scope>NUCLEOTIDE SEQUENCE [LARGE SCALE GENOMIC DNA]</scope>
    <source>
        <strain evidence="1 2">HUAS 5</strain>
    </source>
</reference>
<gene>
    <name evidence="1" type="ORF">PYS65_16645</name>
</gene>
<dbReference type="RefSeq" id="WP_279334734.1">
    <property type="nucleotide sequence ID" value="NZ_CP121682.1"/>
</dbReference>
<organism evidence="1 2">
    <name type="scientific">Streptomyces cathayae</name>
    <dbReference type="NCBI Taxonomy" id="3031124"/>
    <lineage>
        <taxon>Bacteria</taxon>
        <taxon>Bacillati</taxon>
        <taxon>Actinomycetota</taxon>
        <taxon>Actinomycetes</taxon>
        <taxon>Kitasatosporales</taxon>
        <taxon>Streptomycetaceae</taxon>
        <taxon>Streptomyces</taxon>
    </lineage>
</organism>
<accession>A0ABY8K076</accession>
<protein>
    <submittedName>
        <fullName evidence="1">Uncharacterized protein</fullName>
    </submittedName>
</protein>
<evidence type="ECO:0000313" key="2">
    <source>
        <dbReference type="Proteomes" id="UP001216440"/>
    </source>
</evidence>
<dbReference type="EMBL" id="CP121682">
    <property type="protein sequence ID" value="WGD41657.1"/>
    <property type="molecule type" value="Genomic_DNA"/>
</dbReference>
<dbReference type="Proteomes" id="UP001216440">
    <property type="component" value="Chromosome"/>
</dbReference>
<keyword evidence="2" id="KW-1185">Reference proteome</keyword>
<evidence type="ECO:0000313" key="1">
    <source>
        <dbReference type="EMBL" id="WGD41657.1"/>
    </source>
</evidence>
<sequence length="44" mass="5047">MKLNFRLQASPERRLVFDSNDFVDVPHALIHHERYVSSPGGRPG</sequence>
<proteinExistence type="predicted"/>
<name>A0ABY8K076_9ACTN</name>